<sequence>MKFSQMPYERVDFNKVEEEFTQLMKEFKEARNGEEQFAVHRKYYELRDRVDTLMTIAHIRHDVNTADEFYSAEQDYYDEESPRYSNMVINYEKLLYESPYRNVLEDKIGLVAFKNMELSQKSMQEKLIPLVQEENALTTAYEKIPASAEFDWDGEKVNISRLKAYLKNPDRNVRRKAWEKFSAFFKAHEEELDDIYDKLVKNRTRQAKELGYENYVELGYYRMNRNCYTREQVEAFRDQVKKDFVPFVEKLHDRRRECLGLDKLSFIDEGVYFKEGNPNPVGTPEEILEAGQRMYGQLSPETKEFFDFMMENELFDVLGRNNKRVGGYMTYLPVYRSPFIFANFNGTSADVDVITHECGHAFQGYLSGMDEIREHGDITMETAECHSMSMEFFTEKWMDWFFGDKADAYREMHFEDAMMFIPYGCMVDEFQHIVYANPDLTPAQRKEAWSRLEKEYKPHLDYEGDEFFGKGGYWQQQHHIYSFPFYYIDYVIAQTVAFEYKLWMDEDFEAAWKSYLKLCRLSAADFFNNMIKEVGLKLPFEEGCLKEMAGKLEKKLTKEA</sequence>
<comment type="similarity">
    <text evidence="6">Belongs to the peptidase M3 family.</text>
</comment>
<name>A0A1E3A961_9FIRM</name>
<evidence type="ECO:0000256" key="1">
    <source>
        <dbReference type="ARBA" id="ARBA00022670"/>
    </source>
</evidence>
<evidence type="ECO:0000313" key="9">
    <source>
        <dbReference type="Proteomes" id="UP000094067"/>
    </source>
</evidence>
<keyword evidence="5 6" id="KW-0482">Metalloprotease</keyword>
<dbReference type="InterPro" id="IPR001567">
    <property type="entry name" value="Pept_M3A_M3B_dom"/>
</dbReference>
<keyword evidence="4 6" id="KW-0862">Zinc</keyword>
<dbReference type="EMBL" id="MCGH01000002">
    <property type="protein sequence ID" value="ODM04961.1"/>
    <property type="molecule type" value="Genomic_DNA"/>
</dbReference>
<keyword evidence="1 6" id="KW-0645">Protease</keyword>
<gene>
    <name evidence="8" type="ORF">BEI61_00843</name>
</gene>
<keyword evidence="3 6" id="KW-0378">Hydrolase</keyword>
<dbReference type="NCBIfam" id="TIGR02289">
    <property type="entry name" value="M3_not_pepF"/>
    <property type="match status" value="1"/>
</dbReference>
<evidence type="ECO:0000256" key="5">
    <source>
        <dbReference type="ARBA" id="ARBA00023049"/>
    </source>
</evidence>
<dbReference type="AlphaFoldDB" id="A0A1E3A961"/>
<dbReference type="GO" id="GO:0046872">
    <property type="term" value="F:metal ion binding"/>
    <property type="evidence" value="ECO:0007669"/>
    <property type="project" value="UniProtKB-UniRule"/>
</dbReference>
<organism evidence="8 9">
    <name type="scientific">Eisenbergiella tayi</name>
    <dbReference type="NCBI Taxonomy" id="1432052"/>
    <lineage>
        <taxon>Bacteria</taxon>
        <taxon>Bacillati</taxon>
        <taxon>Bacillota</taxon>
        <taxon>Clostridia</taxon>
        <taxon>Lachnospirales</taxon>
        <taxon>Lachnospiraceae</taxon>
        <taxon>Eisenbergiella</taxon>
    </lineage>
</organism>
<dbReference type="GO" id="GO:0006508">
    <property type="term" value="P:proteolysis"/>
    <property type="evidence" value="ECO:0007669"/>
    <property type="project" value="UniProtKB-KW"/>
</dbReference>
<evidence type="ECO:0000259" key="7">
    <source>
        <dbReference type="Pfam" id="PF01432"/>
    </source>
</evidence>
<accession>A0A1E3A961</accession>
<evidence type="ECO:0000256" key="4">
    <source>
        <dbReference type="ARBA" id="ARBA00022833"/>
    </source>
</evidence>
<dbReference type="Proteomes" id="UP000094067">
    <property type="component" value="Unassembled WGS sequence"/>
</dbReference>
<dbReference type="InterPro" id="IPR011976">
    <property type="entry name" value="Pept_M3B_oligopep-rel"/>
</dbReference>
<dbReference type="Gene3D" id="1.10.1370.30">
    <property type="match status" value="1"/>
</dbReference>
<comment type="caution">
    <text evidence="8">The sequence shown here is derived from an EMBL/GenBank/DDBJ whole genome shotgun (WGS) entry which is preliminary data.</text>
</comment>
<dbReference type="RefSeq" id="WP_069151389.1">
    <property type="nucleotide sequence ID" value="NZ_MCGH01000002.1"/>
</dbReference>
<evidence type="ECO:0000256" key="6">
    <source>
        <dbReference type="RuleBase" id="RU003435"/>
    </source>
</evidence>
<evidence type="ECO:0000256" key="2">
    <source>
        <dbReference type="ARBA" id="ARBA00022723"/>
    </source>
</evidence>
<reference evidence="8 9" key="1">
    <citation type="submission" date="2016-07" db="EMBL/GenBank/DDBJ databases">
        <title>Characterization of isolates of Eisenbergiella tayi derived from blood cultures, using whole genome sequencing.</title>
        <authorList>
            <person name="Burdz T."/>
            <person name="Wiebe D."/>
            <person name="Huynh C."/>
            <person name="Bernard K."/>
        </authorList>
    </citation>
    <scope>NUCLEOTIDE SEQUENCE [LARGE SCALE GENOMIC DNA]</scope>
    <source>
        <strain evidence="8 9">NML 110608</strain>
    </source>
</reference>
<protein>
    <submittedName>
        <fullName evidence="8">Peptidase family M3</fullName>
    </submittedName>
</protein>
<keyword evidence="2 6" id="KW-0479">Metal-binding</keyword>
<proteinExistence type="inferred from homology"/>
<feature type="domain" description="Peptidase M3A/M3B catalytic" evidence="7">
    <location>
        <begin position="165"/>
        <end position="266"/>
    </location>
</feature>
<evidence type="ECO:0000313" key="8">
    <source>
        <dbReference type="EMBL" id="ODM04961.1"/>
    </source>
</evidence>
<evidence type="ECO:0000256" key="3">
    <source>
        <dbReference type="ARBA" id="ARBA00022801"/>
    </source>
</evidence>
<comment type="cofactor">
    <cofactor evidence="6">
        <name>Zn(2+)</name>
        <dbReference type="ChEBI" id="CHEBI:29105"/>
    </cofactor>
    <text evidence="6">Binds 1 zinc ion.</text>
</comment>
<dbReference type="GO" id="GO:0004222">
    <property type="term" value="F:metalloendopeptidase activity"/>
    <property type="evidence" value="ECO:0007669"/>
    <property type="project" value="InterPro"/>
</dbReference>
<dbReference type="SUPFAM" id="SSF55486">
    <property type="entry name" value="Metalloproteases ('zincins'), catalytic domain"/>
    <property type="match status" value="1"/>
</dbReference>
<dbReference type="CDD" id="cd09606">
    <property type="entry name" value="M3B_PepF"/>
    <property type="match status" value="1"/>
</dbReference>
<feature type="domain" description="Peptidase M3A/M3B catalytic" evidence="7">
    <location>
        <begin position="310"/>
        <end position="549"/>
    </location>
</feature>
<dbReference type="Pfam" id="PF01432">
    <property type="entry name" value="Peptidase_M3"/>
    <property type="match status" value="2"/>
</dbReference>
<dbReference type="PATRIC" id="fig|1432052.4.peg.949"/>